<dbReference type="RefSeq" id="WP_225354777.1">
    <property type="nucleotide sequence ID" value="NZ_FUXS01000001.1"/>
</dbReference>
<feature type="transmembrane region" description="Helical" evidence="1">
    <location>
        <begin position="46"/>
        <end position="65"/>
    </location>
</feature>
<keyword evidence="1" id="KW-1133">Transmembrane helix</keyword>
<evidence type="ECO:0000313" key="3">
    <source>
        <dbReference type="Proteomes" id="UP000051565"/>
    </source>
</evidence>
<dbReference type="GeneID" id="61250488"/>
<protein>
    <submittedName>
        <fullName evidence="2">Uncharacterized protein</fullName>
    </submittedName>
</protein>
<reference evidence="2 3" key="1">
    <citation type="journal article" date="2015" name="Genome Announc.">
        <title>Expanding the biotechnology potential of lactobacilli through comparative genomics of 213 strains and associated genera.</title>
        <authorList>
            <person name="Sun Z."/>
            <person name="Harris H.M."/>
            <person name="McCann A."/>
            <person name="Guo C."/>
            <person name="Argimon S."/>
            <person name="Zhang W."/>
            <person name="Yang X."/>
            <person name="Jeffery I.B."/>
            <person name="Cooney J.C."/>
            <person name="Kagawa T.F."/>
            <person name="Liu W."/>
            <person name="Song Y."/>
            <person name="Salvetti E."/>
            <person name="Wrobel A."/>
            <person name="Rasinkangas P."/>
            <person name="Parkhill J."/>
            <person name="Rea M.C."/>
            <person name="O'Sullivan O."/>
            <person name="Ritari J."/>
            <person name="Douillard F.P."/>
            <person name="Paul Ross R."/>
            <person name="Yang R."/>
            <person name="Briner A.E."/>
            <person name="Felis G.E."/>
            <person name="de Vos W.M."/>
            <person name="Barrangou R."/>
            <person name="Klaenhammer T.R."/>
            <person name="Caufield P.W."/>
            <person name="Cui Y."/>
            <person name="Zhang H."/>
            <person name="O'Toole P.W."/>
        </authorList>
    </citation>
    <scope>NUCLEOTIDE SEQUENCE [LARGE SCALE GENOMIC DNA]</scope>
    <source>
        <strain evidence="2 3">DSM 20690</strain>
    </source>
</reference>
<evidence type="ECO:0000256" key="1">
    <source>
        <dbReference type="SAM" id="Phobius"/>
    </source>
</evidence>
<proteinExistence type="predicted"/>
<dbReference type="EMBL" id="JQBT01000032">
    <property type="protein sequence ID" value="KRN79194.1"/>
    <property type="molecule type" value="Genomic_DNA"/>
</dbReference>
<feature type="transmembrane region" description="Helical" evidence="1">
    <location>
        <begin position="71"/>
        <end position="91"/>
    </location>
</feature>
<evidence type="ECO:0000313" key="2">
    <source>
        <dbReference type="EMBL" id="KRN79194.1"/>
    </source>
</evidence>
<keyword evidence="1" id="KW-0812">Transmembrane</keyword>
<dbReference type="STRING" id="53444.AYR59_06495"/>
<keyword evidence="3" id="KW-1185">Reference proteome</keyword>
<feature type="transmembrane region" description="Helical" evidence="1">
    <location>
        <begin position="6"/>
        <end position="25"/>
    </location>
</feature>
<comment type="caution">
    <text evidence="2">The sequence shown here is derived from an EMBL/GenBank/DDBJ whole genome shotgun (WGS) entry which is preliminary data.</text>
</comment>
<name>A0A0R2JX83_9LACO</name>
<sequence>MISLAINILAILFSLLLLLNGCFFLTHVHKNFMLFKPESNLALQKILLFSGIALIVIALLGILAVLLNSTIMIVVVLIAGCVGCVVPELLLSQFINK</sequence>
<dbReference type="Proteomes" id="UP000051565">
    <property type="component" value="Unassembled WGS sequence"/>
</dbReference>
<dbReference type="AlphaFoldDB" id="A0A0R2JX83"/>
<accession>A0A0R2JX83</accession>
<organism evidence="2 3">
    <name type="scientific">Fructilactobacillus lindneri DSM 20690 = JCM 11027</name>
    <dbReference type="NCBI Taxonomy" id="1122148"/>
    <lineage>
        <taxon>Bacteria</taxon>
        <taxon>Bacillati</taxon>
        <taxon>Bacillota</taxon>
        <taxon>Bacilli</taxon>
        <taxon>Lactobacillales</taxon>
        <taxon>Lactobacillaceae</taxon>
        <taxon>Fructilactobacillus</taxon>
    </lineage>
</organism>
<gene>
    <name evidence="2" type="ORF">IV52_GL000600</name>
</gene>
<dbReference type="PATRIC" id="fig|1122148.6.peg.620"/>
<keyword evidence="1" id="KW-0472">Membrane</keyword>